<name>A0AC58U1T1_TOBAC</name>
<reference evidence="2" key="2">
    <citation type="submission" date="2025-08" db="UniProtKB">
        <authorList>
            <consortium name="RefSeq"/>
        </authorList>
    </citation>
    <scope>IDENTIFICATION</scope>
    <source>
        <tissue evidence="2">Leaf</tissue>
    </source>
</reference>
<protein>
    <submittedName>
        <fullName evidence="2">Uncharacterized protein LOC107799949</fullName>
    </submittedName>
</protein>
<organism evidence="1 2">
    <name type="scientific">Nicotiana tabacum</name>
    <name type="common">Common tobacco</name>
    <dbReference type="NCBI Taxonomy" id="4097"/>
    <lineage>
        <taxon>Eukaryota</taxon>
        <taxon>Viridiplantae</taxon>
        <taxon>Streptophyta</taxon>
        <taxon>Embryophyta</taxon>
        <taxon>Tracheophyta</taxon>
        <taxon>Spermatophyta</taxon>
        <taxon>Magnoliopsida</taxon>
        <taxon>eudicotyledons</taxon>
        <taxon>Gunneridae</taxon>
        <taxon>Pentapetalae</taxon>
        <taxon>asterids</taxon>
        <taxon>lamiids</taxon>
        <taxon>Solanales</taxon>
        <taxon>Solanaceae</taxon>
        <taxon>Nicotianoideae</taxon>
        <taxon>Nicotianeae</taxon>
        <taxon>Nicotiana</taxon>
    </lineage>
</organism>
<evidence type="ECO:0000313" key="1">
    <source>
        <dbReference type="Proteomes" id="UP000790787"/>
    </source>
</evidence>
<reference evidence="1" key="1">
    <citation type="journal article" date="2014" name="Nat. Commun.">
        <title>The tobacco genome sequence and its comparison with those of tomato and potato.</title>
        <authorList>
            <person name="Sierro N."/>
            <person name="Battey J.N."/>
            <person name="Ouadi S."/>
            <person name="Bakaher N."/>
            <person name="Bovet L."/>
            <person name="Willig A."/>
            <person name="Goepfert S."/>
            <person name="Peitsch M.C."/>
            <person name="Ivanov N.V."/>
        </authorList>
    </citation>
    <scope>NUCLEOTIDE SEQUENCE [LARGE SCALE GENOMIC DNA]</scope>
</reference>
<proteinExistence type="predicted"/>
<dbReference type="RefSeq" id="XP_075103433.1">
    <property type="nucleotide sequence ID" value="XM_075247332.1"/>
</dbReference>
<sequence length="170" mass="19623">MTGNDKKKDGDGGSGSGGSKTPMNDPILPYFLLSVDHTGICITLVVLKGDNYDELAKAVRNTFRAKKKLGFIDGMITKPKEEGFELDYWYAVNSMLIAWVFNTIYPPLRSTVSYMKTVKELWEYDLRERFSIGNDMRIHRLKTNLHLVNKEDRHVGKTYWLHKESDMYMC</sequence>
<gene>
    <name evidence="2" type="primary">LOC107799949</name>
</gene>
<keyword evidence="1" id="KW-1185">Reference proteome</keyword>
<accession>A0AC58U1T1</accession>
<evidence type="ECO:0000313" key="2">
    <source>
        <dbReference type="RefSeq" id="XP_075103433.1"/>
    </source>
</evidence>
<dbReference type="Proteomes" id="UP000790787">
    <property type="component" value="Chromosome 24"/>
</dbReference>